<accession>R9PTM0</accession>
<gene>
    <name evidence="1" type="ORF">AALB_2736</name>
</gene>
<evidence type="ECO:0000313" key="1">
    <source>
        <dbReference type="EMBL" id="GAD02656.1"/>
    </source>
</evidence>
<evidence type="ECO:0000313" key="2">
    <source>
        <dbReference type="Proteomes" id="UP000014461"/>
    </source>
</evidence>
<dbReference type="Proteomes" id="UP000014461">
    <property type="component" value="Unassembled WGS sequence"/>
</dbReference>
<keyword evidence="2" id="KW-1185">Reference proteome</keyword>
<proteinExistence type="predicted"/>
<sequence>MSELSQQSNEMIIQTLKAFNKPQQSLLLVAGTTQTLLA</sequence>
<dbReference type="EMBL" id="BARX01000018">
    <property type="protein sequence ID" value="GAD02656.1"/>
    <property type="molecule type" value="Genomic_DNA"/>
</dbReference>
<reference evidence="1" key="1">
    <citation type="journal article" date="2013" name="Genome Announc.">
        <title>Draft Genome Sequence of Agarivorans albus Strain MKT 106T, an Agarolytic Marine Bacterium.</title>
        <authorList>
            <person name="Yasuike M."/>
            <person name="Nakamura Y."/>
            <person name="Kai W."/>
            <person name="Fujiwara A."/>
            <person name="Fukui Y."/>
            <person name="Satomi M."/>
            <person name="Sano M."/>
        </authorList>
    </citation>
    <scope>NUCLEOTIDE SEQUENCE [LARGE SCALE GENOMIC DNA]</scope>
</reference>
<organism evidence="1 2">
    <name type="scientific">Agarivorans albus MKT 106</name>
    <dbReference type="NCBI Taxonomy" id="1331007"/>
    <lineage>
        <taxon>Bacteria</taxon>
        <taxon>Pseudomonadati</taxon>
        <taxon>Pseudomonadota</taxon>
        <taxon>Gammaproteobacteria</taxon>
        <taxon>Alteromonadales</taxon>
        <taxon>Alteromonadaceae</taxon>
        <taxon>Agarivorans</taxon>
    </lineage>
</organism>
<comment type="caution">
    <text evidence="1">The sequence shown here is derived from an EMBL/GenBank/DDBJ whole genome shotgun (WGS) entry which is preliminary data.</text>
</comment>
<dbReference type="AlphaFoldDB" id="R9PTM0"/>
<name>R9PTM0_AGAAL</name>
<protein>
    <submittedName>
        <fullName evidence="1">Uncharacterized protein</fullName>
    </submittedName>
</protein>